<keyword evidence="2" id="KW-1185">Reference proteome</keyword>
<comment type="caution">
    <text evidence="1">The sequence shown here is derived from an EMBL/GenBank/DDBJ whole genome shotgun (WGS) entry which is preliminary data.</text>
</comment>
<evidence type="ECO:0000313" key="1">
    <source>
        <dbReference type="EMBL" id="MDP4300363.1"/>
    </source>
</evidence>
<sequence>MPMPESLNDALVEAVKAVGGSKAAGLALWPAKGMEAAQRHLLACLNPDRPEKLSPDEALHIERLARQRGCHVVAQYRAAELGYAPPVPIDPEDERAQLQREYVEAAREMSRMAQRIEALAHGSHQRGRSDA</sequence>
<dbReference type="Proteomes" id="UP001235760">
    <property type="component" value="Unassembled WGS sequence"/>
</dbReference>
<reference evidence="1 2" key="1">
    <citation type="submission" date="2023-08" db="EMBL/GenBank/DDBJ databases">
        <authorList>
            <person name="Roldan D.M."/>
            <person name="Menes R.J."/>
        </authorList>
    </citation>
    <scope>NUCLEOTIDE SEQUENCE [LARGE SCALE GENOMIC DNA]</scope>
    <source>
        <strain evidence="1 2">CCM 2812</strain>
    </source>
</reference>
<dbReference type="RefSeq" id="WP_305748924.1">
    <property type="nucleotide sequence ID" value="NZ_JAUZEE010000003.1"/>
</dbReference>
<accession>A0ABT9G2G7</accession>
<gene>
    <name evidence="1" type="ORF">Q8X39_06910</name>
</gene>
<organism evidence="1 2">
    <name type="scientific">Leptothrix discophora</name>
    <dbReference type="NCBI Taxonomy" id="89"/>
    <lineage>
        <taxon>Bacteria</taxon>
        <taxon>Pseudomonadati</taxon>
        <taxon>Pseudomonadota</taxon>
        <taxon>Betaproteobacteria</taxon>
        <taxon>Burkholderiales</taxon>
        <taxon>Sphaerotilaceae</taxon>
        <taxon>Leptothrix</taxon>
    </lineage>
</organism>
<protein>
    <submittedName>
        <fullName evidence="1">Uncharacterized protein</fullName>
    </submittedName>
</protein>
<proteinExistence type="predicted"/>
<dbReference type="EMBL" id="JAUZEE010000003">
    <property type="protein sequence ID" value="MDP4300363.1"/>
    <property type="molecule type" value="Genomic_DNA"/>
</dbReference>
<name>A0ABT9G2G7_LEPDI</name>
<evidence type="ECO:0000313" key="2">
    <source>
        <dbReference type="Proteomes" id="UP001235760"/>
    </source>
</evidence>